<dbReference type="EMBL" id="JACCJC010000020">
    <property type="protein sequence ID" value="KAF6236277.1"/>
    <property type="molecule type" value="Genomic_DNA"/>
</dbReference>
<reference evidence="8 9" key="1">
    <citation type="journal article" date="2020" name="Genomics">
        <title>Complete, high-quality genomes from long-read metagenomic sequencing of two wolf lichen thalli reveals enigmatic genome architecture.</title>
        <authorList>
            <person name="McKenzie S.K."/>
            <person name="Walston R.F."/>
            <person name="Allen J.L."/>
        </authorList>
    </citation>
    <scope>NUCLEOTIDE SEQUENCE [LARGE SCALE GENOMIC DNA]</scope>
    <source>
        <strain evidence="8">WasteWater2</strain>
    </source>
</reference>
<keyword evidence="2" id="KW-0479">Metal-binding</keyword>
<keyword evidence="9" id="KW-1185">Reference proteome</keyword>
<dbReference type="CDD" id="cd12148">
    <property type="entry name" value="fungal_TF_MHR"/>
    <property type="match status" value="1"/>
</dbReference>
<protein>
    <recommendedName>
        <fullName evidence="7">Xylanolytic transcriptional activator regulatory domain-containing protein</fullName>
    </recommendedName>
</protein>
<accession>A0A8H6FWV5</accession>
<feature type="domain" description="Xylanolytic transcriptional activator regulatory" evidence="7">
    <location>
        <begin position="36"/>
        <end position="112"/>
    </location>
</feature>
<comment type="caution">
    <text evidence="8">The sequence shown here is derived from an EMBL/GenBank/DDBJ whole genome shotgun (WGS) entry which is preliminary data.</text>
</comment>
<evidence type="ECO:0000256" key="1">
    <source>
        <dbReference type="ARBA" id="ARBA00004123"/>
    </source>
</evidence>
<evidence type="ECO:0000256" key="4">
    <source>
        <dbReference type="ARBA" id="ARBA00023125"/>
    </source>
</evidence>
<comment type="subcellular location">
    <subcellularLocation>
        <location evidence="1">Nucleus</location>
    </subcellularLocation>
</comment>
<dbReference type="InterPro" id="IPR007219">
    <property type="entry name" value="XnlR_reg_dom"/>
</dbReference>
<dbReference type="PANTHER" id="PTHR47338">
    <property type="entry name" value="ZN(II)2CYS6 TRANSCRIPTION FACTOR (EUROFUNG)-RELATED"/>
    <property type="match status" value="1"/>
</dbReference>
<keyword evidence="6" id="KW-0539">Nucleus</keyword>
<dbReference type="GO" id="GO:0003677">
    <property type="term" value="F:DNA binding"/>
    <property type="evidence" value="ECO:0007669"/>
    <property type="project" value="UniProtKB-KW"/>
</dbReference>
<proteinExistence type="predicted"/>
<organism evidence="8 9">
    <name type="scientific">Letharia columbiana</name>
    <dbReference type="NCBI Taxonomy" id="112416"/>
    <lineage>
        <taxon>Eukaryota</taxon>
        <taxon>Fungi</taxon>
        <taxon>Dikarya</taxon>
        <taxon>Ascomycota</taxon>
        <taxon>Pezizomycotina</taxon>
        <taxon>Lecanoromycetes</taxon>
        <taxon>OSLEUM clade</taxon>
        <taxon>Lecanoromycetidae</taxon>
        <taxon>Lecanorales</taxon>
        <taxon>Lecanorineae</taxon>
        <taxon>Parmeliaceae</taxon>
        <taxon>Letharia</taxon>
    </lineage>
</organism>
<evidence type="ECO:0000256" key="5">
    <source>
        <dbReference type="ARBA" id="ARBA00023163"/>
    </source>
</evidence>
<name>A0A8H6FWV5_9LECA</name>
<evidence type="ECO:0000256" key="6">
    <source>
        <dbReference type="ARBA" id="ARBA00023242"/>
    </source>
</evidence>
<dbReference type="GO" id="GO:0000981">
    <property type="term" value="F:DNA-binding transcription factor activity, RNA polymerase II-specific"/>
    <property type="evidence" value="ECO:0007669"/>
    <property type="project" value="InterPro"/>
</dbReference>
<dbReference type="GO" id="GO:0008270">
    <property type="term" value="F:zinc ion binding"/>
    <property type="evidence" value="ECO:0007669"/>
    <property type="project" value="InterPro"/>
</dbReference>
<keyword evidence="3" id="KW-0805">Transcription regulation</keyword>
<gene>
    <name evidence="8" type="ORF">HO173_005529</name>
</gene>
<evidence type="ECO:0000259" key="7">
    <source>
        <dbReference type="Pfam" id="PF04082"/>
    </source>
</evidence>
<evidence type="ECO:0000256" key="2">
    <source>
        <dbReference type="ARBA" id="ARBA00022723"/>
    </source>
</evidence>
<dbReference type="RefSeq" id="XP_037165627.1">
    <property type="nucleotide sequence ID" value="XM_037307445.1"/>
</dbReference>
<dbReference type="Pfam" id="PF04082">
    <property type="entry name" value="Fungal_trans"/>
    <property type="match status" value="1"/>
</dbReference>
<dbReference type="GO" id="GO:0006351">
    <property type="term" value="P:DNA-templated transcription"/>
    <property type="evidence" value="ECO:0007669"/>
    <property type="project" value="InterPro"/>
</dbReference>
<dbReference type="Proteomes" id="UP000578531">
    <property type="component" value="Unassembled WGS sequence"/>
</dbReference>
<evidence type="ECO:0000313" key="8">
    <source>
        <dbReference type="EMBL" id="KAF6236277.1"/>
    </source>
</evidence>
<dbReference type="GeneID" id="59287191"/>
<dbReference type="PANTHER" id="PTHR47338:SF3">
    <property type="entry name" value="C6 FINGER DOMAIN TRANSCRIPTION FACTOR DBAA-RELATED"/>
    <property type="match status" value="1"/>
</dbReference>
<sequence length="205" mass="22860">MLTAGRCLRLVLMARLSDIDSPGPDRVNCPQASPVLINCESVRGDTFSILEEQRRVFWVSFCLDRCLCLRNEYPLTLQEDMICVRLPAPEANFQNNQSIRTTFLPEAISAPQNTPPLSSFAECILAVTLHGHCLALQRFPPFPDPITNPVDTNPPFWSQRKHLVLAVETRLRVLGTSHGSRPLDSDPMLLFAHIPTPLIPPTPGI</sequence>
<evidence type="ECO:0000256" key="3">
    <source>
        <dbReference type="ARBA" id="ARBA00023015"/>
    </source>
</evidence>
<evidence type="ECO:0000313" key="9">
    <source>
        <dbReference type="Proteomes" id="UP000578531"/>
    </source>
</evidence>
<keyword evidence="4" id="KW-0238">DNA-binding</keyword>
<keyword evidence="5" id="KW-0804">Transcription</keyword>
<dbReference type="OrthoDB" id="3037908at2759"/>
<dbReference type="GO" id="GO:0005634">
    <property type="term" value="C:nucleus"/>
    <property type="evidence" value="ECO:0007669"/>
    <property type="project" value="UniProtKB-SubCell"/>
</dbReference>
<dbReference type="AlphaFoldDB" id="A0A8H6FWV5"/>
<dbReference type="InterPro" id="IPR050815">
    <property type="entry name" value="TF_fung"/>
</dbReference>